<dbReference type="EMBL" id="SCHC01000149">
    <property type="protein sequence ID" value="TBW74146.1"/>
    <property type="molecule type" value="Genomic_DNA"/>
</dbReference>
<gene>
    <name evidence="1" type="ORF">EQ811_13190</name>
</gene>
<accession>A0A7Z8E1U9</accession>
<comment type="caution">
    <text evidence="1">The sequence shown here is derived from an EMBL/GenBank/DDBJ whole genome shotgun (WGS) entry which is preliminary data.</text>
</comment>
<dbReference type="AlphaFoldDB" id="A0A7Z8E1U9"/>
<name>A0A7Z8E1U9_STACP</name>
<evidence type="ECO:0000313" key="2">
    <source>
        <dbReference type="Proteomes" id="UP000291949"/>
    </source>
</evidence>
<dbReference type="Proteomes" id="UP000291949">
    <property type="component" value="Unassembled WGS sequence"/>
</dbReference>
<protein>
    <submittedName>
        <fullName evidence="1">Nucleoid occlusion protein</fullName>
    </submittedName>
</protein>
<proteinExistence type="predicted"/>
<reference evidence="1 2" key="1">
    <citation type="journal article" date="2019" name="Sci. Transl. Med.">
        <title>Quorum sensing between bacterial species on the skin protects against epidermal injury in atopic dermatitis.</title>
        <authorList>
            <person name="Williams M.R."/>
        </authorList>
    </citation>
    <scope>NUCLEOTIDE SEQUENCE [LARGE SCALE GENOMIC DNA]</scope>
    <source>
        <strain evidence="1 2">H8</strain>
    </source>
</reference>
<feature type="non-terminal residue" evidence="1">
    <location>
        <position position="1"/>
    </location>
</feature>
<evidence type="ECO:0000313" key="1">
    <source>
        <dbReference type="EMBL" id="TBW74146.1"/>
    </source>
</evidence>
<organism evidence="1 2">
    <name type="scientific">Staphylococcus capitis</name>
    <dbReference type="NCBI Taxonomy" id="29388"/>
    <lineage>
        <taxon>Bacteria</taxon>
        <taxon>Bacillati</taxon>
        <taxon>Bacillota</taxon>
        <taxon>Bacilli</taxon>
        <taxon>Bacillales</taxon>
        <taxon>Staphylococcaceae</taxon>
        <taxon>Staphylococcus</taxon>
    </lineage>
</organism>
<sequence length="38" mass="4613">RDEVGKSIQAIEQSGIRVEHRDKDHDDYYEIKIKIYKH</sequence>